<evidence type="ECO:0000259" key="1">
    <source>
        <dbReference type="PROSITE" id="PS51462"/>
    </source>
</evidence>
<dbReference type="Gene3D" id="3.90.79.10">
    <property type="entry name" value="Nucleoside Triphosphate Pyrophosphohydrolase"/>
    <property type="match status" value="1"/>
</dbReference>
<dbReference type="OrthoDB" id="397389at2"/>
<name>A0A449A3A9_9BACT</name>
<dbReference type="PROSITE" id="PS51462">
    <property type="entry name" value="NUDIX"/>
    <property type="match status" value="1"/>
</dbReference>
<dbReference type="EMBL" id="LR214950">
    <property type="protein sequence ID" value="VEU58735.1"/>
    <property type="molecule type" value="Genomic_DNA"/>
</dbReference>
<evidence type="ECO:0000313" key="2">
    <source>
        <dbReference type="EMBL" id="VEU58735.1"/>
    </source>
</evidence>
<dbReference type="STRING" id="29556.VO56_03080"/>
<dbReference type="InterPro" id="IPR000086">
    <property type="entry name" value="NUDIX_hydrolase_dom"/>
</dbReference>
<evidence type="ECO:0000313" key="3">
    <source>
        <dbReference type="Proteomes" id="UP000290568"/>
    </source>
</evidence>
<protein>
    <submittedName>
        <fullName evidence="2">NUDIX domain</fullName>
    </submittedName>
</protein>
<dbReference type="Proteomes" id="UP000290568">
    <property type="component" value="Chromosome"/>
</dbReference>
<dbReference type="SUPFAM" id="SSF55811">
    <property type="entry name" value="Nudix"/>
    <property type="match status" value="1"/>
</dbReference>
<feature type="domain" description="Nudix hydrolase" evidence="1">
    <location>
        <begin position="34"/>
        <end position="184"/>
    </location>
</feature>
<accession>A0A449A3A9</accession>
<dbReference type="AlphaFoldDB" id="A0A449A3A9"/>
<dbReference type="RefSeq" id="WP_129620367.1">
    <property type="nucleotide sequence ID" value="NZ_LR214950.1"/>
</dbReference>
<sequence length="189" mass="21939">MKKAKHIQEYKVLHQNEWLSLHQTSKGFVYAERKGINSIASLVFKKENNDFYFLIRKQLLPNLVLEEKPQDLLYPSCITGTIEEGDTPLETALRETFEEGGIYLENSHLRASGKYIATTQSNEVVYTFVFEKTSEVVETEPQNDGSYFEQISKNEWVSLQELKDIFQNALCHSSLYNAYLLFIDNVMHK</sequence>
<reference evidence="2 3" key="1">
    <citation type="submission" date="2019-01" db="EMBL/GenBank/DDBJ databases">
        <authorList>
            <consortium name="Pathogen Informatics"/>
        </authorList>
    </citation>
    <scope>NUCLEOTIDE SEQUENCE [LARGE SCALE GENOMIC DNA]</scope>
    <source>
        <strain evidence="2 3">NCTC10183</strain>
    </source>
</reference>
<organism evidence="2 3">
    <name type="scientific">Mycoplasmopsis gallinacea</name>
    <dbReference type="NCBI Taxonomy" id="29556"/>
    <lineage>
        <taxon>Bacteria</taxon>
        <taxon>Bacillati</taxon>
        <taxon>Mycoplasmatota</taxon>
        <taxon>Mycoplasmoidales</taxon>
        <taxon>Metamycoplasmataceae</taxon>
        <taxon>Mycoplasmopsis</taxon>
    </lineage>
</organism>
<dbReference type="InterPro" id="IPR015797">
    <property type="entry name" value="NUDIX_hydrolase-like_dom_sf"/>
</dbReference>
<keyword evidence="3" id="KW-1185">Reference proteome</keyword>
<gene>
    <name evidence="2" type="ORF">NCTC10183_00506</name>
</gene>
<proteinExistence type="predicted"/>
<dbReference type="Pfam" id="PF00293">
    <property type="entry name" value="NUDIX"/>
    <property type="match status" value="1"/>
</dbReference>